<dbReference type="CDD" id="cd13400">
    <property type="entry name" value="LT_IagB-like"/>
    <property type="match status" value="1"/>
</dbReference>
<dbReference type="AlphaFoldDB" id="A0A068Z8M4"/>
<proteinExistence type="predicted"/>
<dbReference type="InterPro" id="IPR023346">
    <property type="entry name" value="Lysozyme-like_dom_sf"/>
</dbReference>
<dbReference type="RefSeq" id="WP_040266446.1">
    <property type="nucleotide sequence ID" value="NZ_CP050855.1"/>
</dbReference>
<dbReference type="Proteomes" id="UP000042738">
    <property type="component" value="Chromosome"/>
</dbReference>
<dbReference type="Pfam" id="PF01464">
    <property type="entry name" value="SLT"/>
    <property type="match status" value="1"/>
</dbReference>
<sequence>MWYRVIGVLLLLVAMSGMLRAATLTPDIARCFQDAGLKFRVDWRLLLAIAEVESGLDPRVIGLNKKNGQVRSEDIGLMQINSAWLPSLKPLGITRAVLLNNPCQNIHVGAWILARNIEQNGVNWTSVGAYNAGFRNTNAPFRMRYARKVYDRYLRLTSTRDR</sequence>
<reference evidence="3 4" key="1">
    <citation type="journal article" date="2014" name="Genome Announc.">
        <title>Whole-Genome Sequence of Serratia symbiotica Strain CWBI-2.3T, a Free-Living Symbiont of the Black Bean Aphid Aphis fabae.</title>
        <authorList>
            <person name="Foray V."/>
            <person name="Grigorescu A.S."/>
            <person name="Sabri A."/>
            <person name="Haubruge E."/>
            <person name="Lognay G."/>
            <person name="Francis F."/>
            <person name="Fauconnier M.L."/>
            <person name="Hance T."/>
            <person name="Thonart P."/>
        </authorList>
    </citation>
    <scope>NUCLEOTIDE SEQUENCE [LARGE SCALE GENOMIC DNA]</scope>
    <source>
        <strain evidence="3">CWBI-2.3</strain>
    </source>
</reference>
<dbReference type="STRING" id="138074.SYMBAF_70066"/>
<dbReference type="Gene3D" id="1.10.530.10">
    <property type="match status" value="1"/>
</dbReference>
<dbReference type="EMBL" id="CP050855">
    <property type="protein sequence ID" value="QLH62382.1"/>
    <property type="molecule type" value="Genomic_DNA"/>
</dbReference>
<feature type="signal peptide" evidence="1">
    <location>
        <begin position="1"/>
        <end position="21"/>
    </location>
</feature>
<feature type="domain" description="Transglycosylase SLT" evidence="2">
    <location>
        <begin position="31"/>
        <end position="148"/>
    </location>
</feature>
<evidence type="ECO:0000313" key="3">
    <source>
        <dbReference type="EMBL" id="QLH62382.1"/>
    </source>
</evidence>
<dbReference type="SUPFAM" id="SSF53955">
    <property type="entry name" value="Lysozyme-like"/>
    <property type="match status" value="1"/>
</dbReference>
<gene>
    <name evidence="3" type="ORF">SYMBAF_04740</name>
</gene>
<dbReference type="GeneID" id="93735823"/>
<dbReference type="InterPro" id="IPR008258">
    <property type="entry name" value="Transglycosylase_SLT_dom_1"/>
</dbReference>
<evidence type="ECO:0000259" key="2">
    <source>
        <dbReference type="Pfam" id="PF01464"/>
    </source>
</evidence>
<protein>
    <submittedName>
        <fullName evidence="3">Lytic transglycosylase domain-containing protein</fullName>
    </submittedName>
</protein>
<feature type="chain" id="PRO_5030002381" evidence="1">
    <location>
        <begin position="22"/>
        <end position="162"/>
    </location>
</feature>
<keyword evidence="1" id="KW-0732">Signal</keyword>
<evidence type="ECO:0000313" key="4">
    <source>
        <dbReference type="Proteomes" id="UP000042738"/>
    </source>
</evidence>
<evidence type="ECO:0000256" key="1">
    <source>
        <dbReference type="SAM" id="SignalP"/>
    </source>
</evidence>
<name>A0A068Z8M4_9GAMM</name>
<accession>A0A068Z8M4</accession>
<organism evidence="3 4">
    <name type="scientific">Serratia symbiotica</name>
    <dbReference type="NCBI Taxonomy" id="138074"/>
    <lineage>
        <taxon>Bacteria</taxon>
        <taxon>Pseudomonadati</taxon>
        <taxon>Pseudomonadota</taxon>
        <taxon>Gammaproteobacteria</taxon>
        <taxon>Enterobacterales</taxon>
        <taxon>Yersiniaceae</taxon>
        <taxon>Serratia</taxon>
    </lineage>
</organism>